<evidence type="ECO:0000256" key="7">
    <source>
        <dbReference type="ARBA" id="ARBA00047942"/>
    </source>
</evidence>
<evidence type="ECO:0000259" key="9">
    <source>
        <dbReference type="Pfam" id="PF12161"/>
    </source>
</evidence>
<evidence type="ECO:0000256" key="4">
    <source>
        <dbReference type="ARBA" id="ARBA00022679"/>
    </source>
</evidence>
<dbReference type="PANTHER" id="PTHR42933:SF3">
    <property type="entry name" value="TYPE I RESTRICTION ENZYME MJAVIII METHYLASE SUBUNIT"/>
    <property type="match status" value="1"/>
</dbReference>
<dbReference type="RefSeq" id="WP_338530616.1">
    <property type="nucleotide sequence ID" value="NZ_CP030941.1"/>
</dbReference>
<dbReference type="Proteomes" id="UP001342418">
    <property type="component" value="Chromosome"/>
</dbReference>
<feature type="domain" description="DNA methylase adenine-specific" evidence="8">
    <location>
        <begin position="171"/>
        <end position="467"/>
    </location>
</feature>
<evidence type="ECO:0000256" key="1">
    <source>
        <dbReference type="ARBA" id="ARBA00006594"/>
    </source>
</evidence>
<organism evidence="10 11">
    <name type="scientific">Nitratireductor thuwali</name>
    <dbReference type="NCBI Taxonomy" id="2267699"/>
    <lineage>
        <taxon>Bacteria</taxon>
        <taxon>Pseudomonadati</taxon>
        <taxon>Pseudomonadota</taxon>
        <taxon>Alphaproteobacteria</taxon>
        <taxon>Hyphomicrobiales</taxon>
        <taxon>Phyllobacteriaceae</taxon>
        <taxon>Nitratireductor</taxon>
    </lineage>
</organism>
<keyword evidence="4 10" id="KW-0808">Transferase</keyword>
<dbReference type="EMBL" id="CP030941">
    <property type="protein sequence ID" value="UUP18381.1"/>
    <property type="molecule type" value="Genomic_DNA"/>
</dbReference>
<evidence type="ECO:0000256" key="5">
    <source>
        <dbReference type="ARBA" id="ARBA00022691"/>
    </source>
</evidence>
<accession>A0ABY5MMK8</accession>
<dbReference type="PANTHER" id="PTHR42933">
    <property type="entry name" value="SLR6095 PROTEIN"/>
    <property type="match status" value="1"/>
</dbReference>
<evidence type="ECO:0000259" key="8">
    <source>
        <dbReference type="Pfam" id="PF02384"/>
    </source>
</evidence>
<evidence type="ECO:0000256" key="3">
    <source>
        <dbReference type="ARBA" id="ARBA00022603"/>
    </source>
</evidence>
<dbReference type="InterPro" id="IPR029063">
    <property type="entry name" value="SAM-dependent_MTases_sf"/>
</dbReference>
<sequence>MDQNVGAKAKALSNFVWQIAETLRGDFRQSEYGKVILPFVVLRRLDCILEPSKDAILKAHANLPEGIDEQTRDMMLFGAVGGNIRVYNTSSLSFKTIRSQNPADAHKNLVAYITAFSDSVREVFLERFLFTDQLKRLNEASLLWKVFEQFATLDLTPPLPAKPTEGVSTLVMGYLFEDLIRRFSEISNETAGEHFTPREVIRLIVDLLLVNDSQALTGKGIIRQVYDPACGTGGMLALAEEGMRDLNPDIRVELFGQELNGESFGICKSDMLVTGHDPENIAFGNTLTHDSHKDRKFHYMLSNPPYGVDWKKYQEPIKEEAETKGKQGRFGAGLPRISDGQLLFLQHMISKMRDDEAGSRIGIVMNGSPLFTGGAGSGESEIRRWMLENDWVEAIVALPTDLFYNTGIQTYVWLLTNRKEPTRHGKVQLIDASGERFWTPMRKNLGSKRREIRDDARETIAMIFHEMANGGGPWGEVSKIFNTTDFGYREIRVERPLRLNFQASAERIERLKLAKPFLKLDPAEQDDVLNVVTNRLPNTLFKDRPAFETALTKALKGAGVKIGAPVRKAILAALSERDENAAICLDKNGNPEPDPELRDHELVPLTEDWKEYFAREVAPFVPDAWVDESYRDSADKGVGRVGYEINFNRYFYRYVAPRPLAEIDAELKTLEADIASLLTEVAG</sequence>
<name>A0ABY5MMK8_9HYPH</name>
<comment type="similarity">
    <text evidence="1">Belongs to the N(4)/N(6)-methyltransferase family.</text>
</comment>
<evidence type="ECO:0000313" key="11">
    <source>
        <dbReference type="Proteomes" id="UP001342418"/>
    </source>
</evidence>
<dbReference type="InterPro" id="IPR051537">
    <property type="entry name" value="DNA_Adenine_Mtase"/>
</dbReference>
<keyword evidence="6" id="KW-0680">Restriction system</keyword>
<dbReference type="InterPro" id="IPR003356">
    <property type="entry name" value="DNA_methylase_A-5"/>
</dbReference>
<reference evidence="10 11" key="1">
    <citation type="submission" date="2018-07" db="EMBL/GenBank/DDBJ databases">
        <title>Genome sequence of Nitratireductor thuwali#1536.</title>
        <authorList>
            <person name="Michoud G."/>
            <person name="Merlino G."/>
            <person name="Sefrji F.O."/>
            <person name="Daffonchio D."/>
        </authorList>
    </citation>
    <scope>NUCLEOTIDE SEQUENCE [LARGE SCALE GENOMIC DNA]</scope>
    <source>
        <strain evidence="11">Nit1536</strain>
    </source>
</reference>
<keyword evidence="3 10" id="KW-0489">Methyltransferase</keyword>
<dbReference type="PRINTS" id="PR00507">
    <property type="entry name" value="N12N6MTFRASE"/>
</dbReference>
<comment type="catalytic activity">
    <reaction evidence="7">
        <text>a 2'-deoxyadenosine in DNA + S-adenosyl-L-methionine = an N(6)-methyl-2'-deoxyadenosine in DNA + S-adenosyl-L-homocysteine + H(+)</text>
        <dbReference type="Rhea" id="RHEA:15197"/>
        <dbReference type="Rhea" id="RHEA-COMP:12418"/>
        <dbReference type="Rhea" id="RHEA-COMP:12419"/>
        <dbReference type="ChEBI" id="CHEBI:15378"/>
        <dbReference type="ChEBI" id="CHEBI:57856"/>
        <dbReference type="ChEBI" id="CHEBI:59789"/>
        <dbReference type="ChEBI" id="CHEBI:90615"/>
        <dbReference type="ChEBI" id="CHEBI:90616"/>
        <dbReference type="EC" id="2.1.1.72"/>
    </reaction>
</comment>
<gene>
    <name evidence="10" type="primary">hsdM</name>
    <name evidence="10" type="ORF">NTH_02861</name>
</gene>
<dbReference type="InterPro" id="IPR002052">
    <property type="entry name" value="DNA_methylase_N6_adenine_CS"/>
</dbReference>
<evidence type="ECO:0000256" key="6">
    <source>
        <dbReference type="ARBA" id="ARBA00022747"/>
    </source>
</evidence>
<dbReference type="Pfam" id="PF02384">
    <property type="entry name" value="N6_Mtase"/>
    <property type="match status" value="1"/>
</dbReference>
<proteinExistence type="inferred from homology"/>
<dbReference type="GO" id="GO:0009007">
    <property type="term" value="F:site-specific DNA-methyltransferase (adenine-specific) activity"/>
    <property type="evidence" value="ECO:0007669"/>
    <property type="project" value="UniProtKB-EC"/>
</dbReference>
<keyword evidence="11" id="KW-1185">Reference proteome</keyword>
<dbReference type="EC" id="2.1.1.72" evidence="2"/>
<dbReference type="GO" id="GO:0032259">
    <property type="term" value="P:methylation"/>
    <property type="evidence" value="ECO:0007669"/>
    <property type="project" value="UniProtKB-KW"/>
</dbReference>
<protein>
    <recommendedName>
        <fullName evidence="2">site-specific DNA-methyltransferase (adenine-specific)</fullName>
        <ecNumber evidence="2">2.1.1.72</ecNumber>
    </recommendedName>
</protein>
<evidence type="ECO:0000256" key="2">
    <source>
        <dbReference type="ARBA" id="ARBA00011900"/>
    </source>
</evidence>
<dbReference type="SUPFAM" id="SSF53335">
    <property type="entry name" value="S-adenosyl-L-methionine-dependent methyltransferases"/>
    <property type="match status" value="1"/>
</dbReference>
<dbReference type="InterPro" id="IPR022749">
    <property type="entry name" value="D12N6_MeTrfase_N"/>
</dbReference>
<feature type="domain" description="N6 adenine-specific DNA methyltransferase N-terminal" evidence="9">
    <location>
        <begin position="12"/>
        <end position="150"/>
    </location>
</feature>
<dbReference type="PROSITE" id="PS00092">
    <property type="entry name" value="N6_MTASE"/>
    <property type="match status" value="1"/>
</dbReference>
<keyword evidence="5" id="KW-0949">S-adenosyl-L-methionine</keyword>
<dbReference type="Pfam" id="PF12161">
    <property type="entry name" value="HsdM_N"/>
    <property type="match status" value="1"/>
</dbReference>
<dbReference type="Gene3D" id="3.40.50.150">
    <property type="entry name" value="Vaccinia Virus protein VP39"/>
    <property type="match status" value="1"/>
</dbReference>
<evidence type="ECO:0000313" key="10">
    <source>
        <dbReference type="EMBL" id="UUP18381.1"/>
    </source>
</evidence>